<dbReference type="STRING" id="1479485.DA73_0234795"/>
<feature type="domain" description="3-hydroxyisobutyrate dehydrogenase-like NAD-binding" evidence="6">
    <location>
        <begin position="169"/>
        <end position="287"/>
    </location>
</feature>
<proteinExistence type="inferred from homology"/>
<dbReference type="PROSITE" id="PS51257">
    <property type="entry name" value="PROKAR_LIPOPROTEIN"/>
    <property type="match status" value="1"/>
</dbReference>
<evidence type="ECO:0000256" key="3">
    <source>
        <dbReference type="ARBA" id="ARBA00023027"/>
    </source>
</evidence>
<dbReference type="InterPro" id="IPR029154">
    <property type="entry name" value="HIBADH-like_NADP-bd"/>
</dbReference>
<keyword evidence="3" id="KW-0520">NAD</keyword>
<dbReference type="SUPFAM" id="SSF51735">
    <property type="entry name" value="NAD(P)-binding Rossmann-fold domains"/>
    <property type="match status" value="1"/>
</dbReference>
<dbReference type="InterPro" id="IPR006115">
    <property type="entry name" value="6PGDH_NADP-bd"/>
</dbReference>
<comment type="similarity">
    <text evidence="1">Belongs to the HIBADH-related family.</text>
</comment>
<dbReference type="PANTHER" id="PTHR43580">
    <property type="entry name" value="OXIDOREDUCTASE GLYR1-RELATED"/>
    <property type="match status" value="1"/>
</dbReference>
<dbReference type="InterPro" id="IPR013328">
    <property type="entry name" value="6PGD_dom2"/>
</dbReference>
<dbReference type="PANTHER" id="PTHR43580:SF2">
    <property type="entry name" value="CYTOKINE-LIKE NUCLEAR FACTOR N-PAC"/>
    <property type="match status" value="1"/>
</dbReference>
<dbReference type="SUPFAM" id="SSF48179">
    <property type="entry name" value="6-phosphogluconate dehydrogenase C-terminal domain-like"/>
    <property type="match status" value="1"/>
</dbReference>
<dbReference type="Pfam" id="PF14833">
    <property type="entry name" value="NAD_binding_11"/>
    <property type="match status" value="1"/>
</dbReference>
<keyword evidence="9" id="KW-1185">Reference proteome</keyword>
<dbReference type="RefSeq" id="WP_038092455.1">
    <property type="nucleotide sequence ID" value="NZ_JHEG04000001.1"/>
</dbReference>
<evidence type="ECO:0000259" key="5">
    <source>
        <dbReference type="Pfam" id="PF03446"/>
    </source>
</evidence>
<dbReference type="Gene3D" id="1.10.1040.10">
    <property type="entry name" value="N-(1-d-carboxylethyl)-l-norvaline Dehydrogenase, domain 2"/>
    <property type="match status" value="1"/>
</dbReference>
<reference evidence="8" key="1">
    <citation type="journal article" date="2015" name="Genome Announc.">
        <title>Draft Genome Sequence of Tolypothrix boutellei Strain VB521301.</title>
        <authorList>
            <person name="Chandrababunaidu M.M."/>
            <person name="Singh D."/>
            <person name="Sen D."/>
            <person name="Bhan S."/>
            <person name="Das S."/>
            <person name="Gupta A."/>
            <person name="Adhikary S.P."/>
            <person name="Tripathy S."/>
        </authorList>
    </citation>
    <scope>NUCLEOTIDE SEQUENCE</scope>
    <source>
        <strain evidence="8">VB521301</strain>
    </source>
</reference>
<evidence type="ECO:0000313" key="7">
    <source>
        <dbReference type="EMBL" id="KAF3890151.1"/>
    </source>
</evidence>
<evidence type="ECO:0000259" key="6">
    <source>
        <dbReference type="Pfam" id="PF14833"/>
    </source>
</evidence>
<dbReference type="GO" id="GO:0051287">
    <property type="term" value="F:NAD binding"/>
    <property type="evidence" value="ECO:0007669"/>
    <property type="project" value="InterPro"/>
</dbReference>
<dbReference type="GO" id="GO:0016491">
    <property type="term" value="F:oxidoreductase activity"/>
    <property type="evidence" value="ECO:0007669"/>
    <property type="project" value="UniProtKB-KW"/>
</dbReference>
<organism evidence="8">
    <name type="scientific">Tolypothrix bouteillei VB521301</name>
    <dbReference type="NCBI Taxonomy" id="1479485"/>
    <lineage>
        <taxon>Bacteria</taxon>
        <taxon>Bacillati</taxon>
        <taxon>Cyanobacteriota</taxon>
        <taxon>Cyanophyceae</taxon>
        <taxon>Nostocales</taxon>
        <taxon>Tolypothrichaceae</taxon>
        <taxon>Tolypothrix</taxon>
    </lineage>
</organism>
<dbReference type="InterPro" id="IPR036291">
    <property type="entry name" value="NAD(P)-bd_dom_sf"/>
</dbReference>
<dbReference type="InterPro" id="IPR008927">
    <property type="entry name" value="6-PGluconate_DH-like_C_sf"/>
</dbReference>
<evidence type="ECO:0000313" key="9">
    <source>
        <dbReference type="Proteomes" id="UP000029738"/>
    </source>
</evidence>
<sequence length="296" mass="31280">MATDKPKIGFIGLGSLGSCMALQLLKANYLLTVYDRSSEKTQSFTQQGAAIADSPKTLASRCDVIISCVANDAAVEAVMLGENGAISGANANTILIDMSTVAPQTSQRIHQAAQQRNLAMIDAAVSGSVPQAKEGSLLILVGGDEAIYQQCKPIFEVLGKASFHMGAVGMGATMKLVVNTLLGVGMQALAEAIVLGEKSGLERSKLLDVLEQMAVVAPAHRGKLENAKQNEYPVNFALRLMVKDFDLVRQQAAQCSVPMPATAVAQQVYAIAQAKNIEEDFSAVIRLMENLASANL</sequence>
<protein>
    <submittedName>
        <fullName evidence="7">NAD(P)-dependent oxidoreductase</fullName>
    </submittedName>
</protein>
<name>A0A0C1QM15_9CYAN</name>
<evidence type="ECO:0000313" key="8">
    <source>
        <dbReference type="EMBL" id="KIE06539.1"/>
    </source>
</evidence>
<dbReference type="Proteomes" id="UP000029738">
    <property type="component" value="Unassembled WGS sequence"/>
</dbReference>
<evidence type="ECO:0000256" key="4">
    <source>
        <dbReference type="PIRSR" id="PIRSR000103-1"/>
    </source>
</evidence>
<dbReference type="EMBL" id="JHEG04000001">
    <property type="protein sequence ID" value="KAF3890151.1"/>
    <property type="molecule type" value="Genomic_DNA"/>
</dbReference>
<feature type="domain" description="6-phosphogluconate dehydrogenase NADP-binding" evidence="5">
    <location>
        <begin position="7"/>
        <end position="166"/>
    </location>
</feature>
<dbReference type="InterPro" id="IPR051265">
    <property type="entry name" value="HIBADH-related_NP60_sf"/>
</dbReference>
<gene>
    <name evidence="8" type="ORF">DA73_0234795</name>
    <name evidence="7" type="ORF">DA73_0400035380</name>
</gene>
<dbReference type="OrthoDB" id="9786703at2"/>
<dbReference type="PIRSF" id="PIRSF000103">
    <property type="entry name" value="HIBADH"/>
    <property type="match status" value="1"/>
</dbReference>
<dbReference type="EMBL" id="JHEG02000059">
    <property type="protein sequence ID" value="KIE06539.1"/>
    <property type="molecule type" value="Genomic_DNA"/>
</dbReference>
<accession>A0A0C1QM15</accession>
<dbReference type="GO" id="GO:0050661">
    <property type="term" value="F:NADP binding"/>
    <property type="evidence" value="ECO:0007669"/>
    <property type="project" value="InterPro"/>
</dbReference>
<evidence type="ECO:0000256" key="1">
    <source>
        <dbReference type="ARBA" id="ARBA00009080"/>
    </source>
</evidence>
<reference evidence="7" key="2">
    <citation type="submission" date="2019-11" db="EMBL/GenBank/DDBJ databases">
        <title>Improved Assembly of Tolypothrix boutellei genome.</title>
        <authorList>
            <person name="Sarangi A.N."/>
            <person name="Mukherjee M."/>
            <person name="Ghosh S."/>
            <person name="Singh D."/>
            <person name="Das A."/>
            <person name="Kant S."/>
            <person name="Prusty A."/>
            <person name="Tripathy S."/>
        </authorList>
    </citation>
    <scope>NUCLEOTIDE SEQUENCE</scope>
    <source>
        <strain evidence="7">VB521301</strain>
    </source>
</reference>
<dbReference type="InterPro" id="IPR015815">
    <property type="entry name" value="HIBADH-related"/>
</dbReference>
<keyword evidence="2" id="KW-0560">Oxidoreductase</keyword>
<evidence type="ECO:0000256" key="2">
    <source>
        <dbReference type="ARBA" id="ARBA00023002"/>
    </source>
</evidence>
<comment type="caution">
    <text evidence="8">The sequence shown here is derived from an EMBL/GenBank/DDBJ whole genome shotgun (WGS) entry which is preliminary data.</text>
</comment>
<dbReference type="AlphaFoldDB" id="A0A0C1QM15"/>
<dbReference type="Gene3D" id="3.40.50.720">
    <property type="entry name" value="NAD(P)-binding Rossmann-like Domain"/>
    <property type="match status" value="1"/>
</dbReference>
<feature type="active site" evidence="4">
    <location>
        <position position="175"/>
    </location>
</feature>
<dbReference type="Pfam" id="PF03446">
    <property type="entry name" value="NAD_binding_2"/>
    <property type="match status" value="1"/>
</dbReference>